<organism evidence="2 3">
    <name type="scientific">Channa argus</name>
    <name type="common">Northern snakehead</name>
    <name type="synonym">Ophicephalus argus</name>
    <dbReference type="NCBI Taxonomy" id="215402"/>
    <lineage>
        <taxon>Eukaryota</taxon>
        <taxon>Metazoa</taxon>
        <taxon>Chordata</taxon>
        <taxon>Craniata</taxon>
        <taxon>Vertebrata</taxon>
        <taxon>Euteleostomi</taxon>
        <taxon>Actinopterygii</taxon>
        <taxon>Neopterygii</taxon>
        <taxon>Teleostei</taxon>
        <taxon>Neoteleostei</taxon>
        <taxon>Acanthomorphata</taxon>
        <taxon>Anabantaria</taxon>
        <taxon>Anabantiformes</taxon>
        <taxon>Channoidei</taxon>
        <taxon>Channidae</taxon>
        <taxon>Channa</taxon>
    </lineage>
</organism>
<sequence length="145" mass="16199">MGADASCPKQQGCCEICPPGWTMFNDHCYQFYNSEKDWADAESFCTSLGGNLASLLTADIQNFLKEMIFRATNAYKNAWVGGSDAVKEGKWLWSDGSQFDFNRWGKGEPNNLGDEDCMEINFGGQDYVNDAKCDLKRAFVCAKEP</sequence>
<evidence type="ECO:0000259" key="1">
    <source>
        <dbReference type="PROSITE" id="PS50041"/>
    </source>
</evidence>
<keyword evidence="3" id="KW-1185">Reference proteome</keyword>
<dbReference type="PROSITE" id="PS50041">
    <property type="entry name" value="C_TYPE_LECTIN_2"/>
    <property type="match status" value="1"/>
</dbReference>
<dbReference type="EMBL" id="CM015723">
    <property type="protein sequence ID" value="KAF3697369.1"/>
    <property type="molecule type" value="Genomic_DNA"/>
</dbReference>
<name>A0A6G1Q4J9_CHAAH</name>
<protein>
    <submittedName>
        <fullName evidence="2">Galactose-specific lectin nattectin</fullName>
    </submittedName>
</protein>
<dbReference type="PANTHER" id="PTHR22803">
    <property type="entry name" value="MANNOSE, PHOSPHOLIPASE, LECTIN RECEPTOR RELATED"/>
    <property type="match status" value="1"/>
</dbReference>
<dbReference type="PRINTS" id="PR01504">
    <property type="entry name" value="PNCREATITSAP"/>
</dbReference>
<evidence type="ECO:0000313" key="3">
    <source>
        <dbReference type="Proteomes" id="UP000503349"/>
    </source>
</evidence>
<dbReference type="GO" id="GO:0030246">
    <property type="term" value="F:carbohydrate binding"/>
    <property type="evidence" value="ECO:0007669"/>
    <property type="project" value="UniProtKB-KW"/>
</dbReference>
<dbReference type="InterPro" id="IPR001304">
    <property type="entry name" value="C-type_lectin-like"/>
</dbReference>
<reference evidence="3" key="2">
    <citation type="submission" date="2019-02" db="EMBL/GenBank/DDBJ databases">
        <title>Opniocepnalus argus Var Kimnra genome.</title>
        <authorList>
            <person name="Zhou C."/>
            <person name="Xiao S."/>
        </authorList>
    </citation>
    <scope>NUCLEOTIDE SEQUENCE [LARGE SCALE GENOMIC DNA]</scope>
</reference>
<dbReference type="CDD" id="cd00037">
    <property type="entry name" value="CLECT"/>
    <property type="match status" value="1"/>
</dbReference>
<reference evidence="2 3" key="1">
    <citation type="submission" date="2019-02" db="EMBL/GenBank/DDBJ databases">
        <title>Opniocepnalus argus genome.</title>
        <authorList>
            <person name="Zhou C."/>
            <person name="Xiao S."/>
        </authorList>
    </citation>
    <scope>NUCLEOTIDE SEQUENCE [LARGE SCALE GENOMIC DNA]</scope>
    <source>
        <strain evidence="2">OARG1902GOOAL</strain>
        <tissue evidence="2">Muscle</tissue>
    </source>
</reference>
<dbReference type="AlphaFoldDB" id="A0A6G1Q4J9"/>
<accession>A0A6G1Q4J9</accession>
<dbReference type="SMART" id="SM00034">
    <property type="entry name" value="CLECT"/>
    <property type="match status" value="1"/>
</dbReference>
<dbReference type="InterPro" id="IPR016186">
    <property type="entry name" value="C-type_lectin-like/link_sf"/>
</dbReference>
<dbReference type="InterPro" id="IPR016187">
    <property type="entry name" value="CTDL_fold"/>
</dbReference>
<dbReference type="InterPro" id="IPR050111">
    <property type="entry name" value="C-type_lectin/snaclec_domain"/>
</dbReference>
<keyword evidence="2" id="KW-0430">Lectin</keyword>
<proteinExistence type="predicted"/>
<feature type="domain" description="C-type lectin" evidence="1">
    <location>
        <begin position="24"/>
        <end position="142"/>
    </location>
</feature>
<dbReference type="Proteomes" id="UP000503349">
    <property type="component" value="Chromosome 12"/>
</dbReference>
<dbReference type="Pfam" id="PF00059">
    <property type="entry name" value="Lectin_C"/>
    <property type="match status" value="1"/>
</dbReference>
<gene>
    <name evidence="2" type="ORF">EXN66_Car013049</name>
</gene>
<dbReference type="Gene3D" id="3.10.100.10">
    <property type="entry name" value="Mannose-Binding Protein A, subunit A"/>
    <property type="match status" value="1"/>
</dbReference>
<evidence type="ECO:0000313" key="2">
    <source>
        <dbReference type="EMBL" id="KAF3697369.1"/>
    </source>
</evidence>
<dbReference type="SUPFAM" id="SSF56436">
    <property type="entry name" value="C-type lectin-like"/>
    <property type="match status" value="1"/>
</dbReference>